<dbReference type="GO" id="GO:0005975">
    <property type="term" value="P:carbohydrate metabolic process"/>
    <property type="evidence" value="ECO:0007669"/>
    <property type="project" value="InterPro"/>
</dbReference>
<feature type="signal peptide" evidence="2">
    <location>
        <begin position="1"/>
        <end position="26"/>
    </location>
</feature>
<dbReference type="PANTHER" id="PTHR42732:SF1">
    <property type="entry name" value="BETA-MANNOSIDASE"/>
    <property type="match status" value="1"/>
</dbReference>
<dbReference type="SUPFAM" id="SSF51445">
    <property type="entry name" value="(Trans)glycosidases"/>
    <property type="match status" value="1"/>
</dbReference>
<dbReference type="EMBL" id="QREG01000002">
    <property type="protein sequence ID" value="REE02210.1"/>
    <property type="molecule type" value="Genomic_DNA"/>
</dbReference>
<dbReference type="PANTHER" id="PTHR42732">
    <property type="entry name" value="BETA-GALACTOSIDASE"/>
    <property type="match status" value="1"/>
</dbReference>
<comment type="caution">
    <text evidence="4">The sequence shown here is derived from an EMBL/GenBank/DDBJ whole genome shotgun (WGS) entry which is preliminary data.</text>
</comment>
<protein>
    <submittedName>
        <fullName evidence="4">Glycosyl hydrolase family 2</fullName>
    </submittedName>
</protein>
<dbReference type="InterPro" id="IPR006104">
    <property type="entry name" value="Glyco_hydro_2_N"/>
</dbReference>
<keyword evidence="5" id="KW-1185">Reference proteome</keyword>
<sequence>MLLTFMNKLFLSLSAAMILWSCSEPATHEISLAGEWQVMLDSLDQGVAKRWFEQQSTPGVVMQLPGTIDENGLGVKHSLEPQMNDTVLFNLTRRQYYTGKVWYHRTFDLPADWNDEELLLTLERVLWRSSVWINGKSLGSAESLSTPHRYSVKGLLKPGENSISILVDNSFIHRGISFEHERYPTPEAQGFSHAYSNHTQGKWNGILGEISLQRKGTLLKDVRLYTEVSSRTLRIEVPMKATDETILSYTIRKDRDELQSGEKPLTFSNEKGSLTIQLPEHFEFWEELNPAIYTLDLRVNGSDARTSMEFGLREIRDQEGVLQVNGQRVFLRGNLDCAVFPVKGRTDMTKAEWLKTLKVVRSYGFNHIRFHSWCPPKGAFEAADQLGMYLQVELPHWSLDVGADQATNEFLENEAFSILREYGNHPSFVLMTMGNELEGDYELLNKLVAKVRASDTRRLYTTTTFSFQKGIGQTPQPEDDYFITQWTDKGWIRGQGFFNTVSPRFDQDFEARLSHIDKPIISHEIGQYAIYPDFSEIEKYTGVWQALNFEAIRLDLERNGLLPLAPKFTQASGQLAALLYKEDIERALKTPSMDGFQMLQLQDYPGHGTALVGLLNVFWESKGIMDSTTFRQFNAPVVPLLRFEKAAYRSGELFEAKVQVANFTKPIEDFQLNWEIRDKSELVANGRVVGDSIPVGNEIVGEFSTELKAEKAKKLTVRVELEGTAYRNQWDIWVYPKVTQPKSDVVYTQSFMEAKKLLAAGKSVLLNPNLKEKIGEPNRFGPIFWSQLMFEQPSNMGLLVDPEHRAFTDFPTEYHSNWQWWDLCTNSRIVQLGDLEVKPLIRVIDNFTTNRNQGLAFEANVGAGKLLFTTIDLYSLLDERVEARQLRYSLMRYMDSEAFQPDQSIDFQQLSSLKKN</sequence>
<evidence type="ECO:0000259" key="3">
    <source>
        <dbReference type="Pfam" id="PF02837"/>
    </source>
</evidence>
<feature type="chain" id="PRO_5017651411" evidence="2">
    <location>
        <begin position="27"/>
        <end position="916"/>
    </location>
</feature>
<dbReference type="AlphaFoldDB" id="A0A3D9L8P3"/>
<evidence type="ECO:0000256" key="2">
    <source>
        <dbReference type="SAM" id="SignalP"/>
    </source>
</evidence>
<dbReference type="Pfam" id="PF02837">
    <property type="entry name" value="Glyco_hydro_2_N"/>
    <property type="match status" value="1"/>
</dbReference>
<dbReference type="Gene3D" id="2.60.120.260">
    <property type="entry name" value="Galactose-binding domain-like"/>
    <property type="match status" value="1"/>
</dbReference>
<dbReference type="GO" id="GO:0004553">
    <property type="term" value="F:hydrolase activity, hydrolyzing O-glycosyl compounds"/>
    <property type="evidence" value="ECO:0007669"/>
    <property type="project" value="InterPro"/>
</dbReference>
<evidence type="ECO:0000313" key="4">
    <source>
        <dbReference type="EMBL" id="REE02210.1"/>
    </source>
</evidence>
<dbReference type="Proteomes" id="UP000256779">
    <property type="component" value="Unassembled WGS sequence"/>
</dbReference>
<dbReference type="OrthoDB" id="9814867at2"/>
<organism evidence="4 5">
    <name type="scientific">Marinoscillum furvescens DSM 4134</name>
    <dbReference type="NCBI Taxonomy" id="1122208"/>
    <lineage>
        <taxon>Bacteria</taxon>
        <taxon>Pseudomonadati</taxon>
        <taxon>Bacteroidota</taxon>
        <taxon>Cytophagia</taxon>
        <taxon>Cytophagales</taxon>
        <taxon>Reichenbachiellaceae</taxon>
        <taxon>Marinoscillum</taxon>
    </lineage>
</organism>
<dbReference type="InterPro" id="IPR051913">
    <property type="entry name" value="GH2_Domain-Containing"/>
</dbReference>
<keyword evidence="4" id="KW-0378">Hydrolase</keyword>
<evidence type="ECO:0000313" key="5">
    <source>
        <dbReference type="Proteomes" id="UP000256779"/>
    </source>
</evidence>
<proteinExistence type="inferred from homology"/>
<gene>
    <name evidence="4" type="ORF">C7460_102235</name>
</gene>
<dbReference type="Gene3D" id="3.20.20.80">
    <property type="entry name" value="Glycosidases"/>
    <property type="match status" value="1"/>
</dbReference>
<feature type="domain" description="Glycosyl hydrolases family 2 sugar binding" evidence="3">
    <location>
        <begin position="31"/>
        <end position="167"/>
    </location>
</feature>
<evidence type="ECO:0000256" key="1">
    <source>
        <dbReference type="ARBA" id="ARBA00007401"/>
    </source>
</evidence>
<keyword evidence="2" id="KW-0732">Signal</keyword>
<dbReference type="InterPro" id="IPR008979">
    <property type="entry name" value="Galactose-bd-like_sf"/>
</dbReference>
<name>A0A3D9L8P3_MARFU</name>
<reference evidence="4 5" key="1">
    <citation type="submission" date="2018-07" db="EMBL/GenBank/DDBJ databases">
        <title>Genomic Encyclopedia of Type Strains, Phase IV (KMG-IV): sequencing the most valuable type-strain genomes for metagenomic binning, comparative biology and taxonomic classification.</title>
        <authorList>
            <person name="Goeker M."/>
        </authorList>
    </citation>
    <scope>NUCLEOTIDE SEQUENCE [LARGE SCALE GENOMIC DNA]</scope>
    <source>
        <strain evidence="4 5">DSM 4134</strain>
    </source>
</reference>
<accession>A0A3D9L8P3</accession>
<comment type="similarity">
    <text evidence="1">Belongs to the glycosyl hydrolase 2 family.</text>
</comment>
<dbReference type="InterPro" id="IPR017853">
    <property type="entry name" value="GH"/>
</dbReference>
<dbReference type="SUPFAM" id="SSF49785">
    <property type="entry name" value="Galactose-binding domain-like"/>
    <property type="match status" value="1"/>
</dbReference>